<accession>A0A3E2B5U1</accession>
<evidence type="ECO:0000313" key="3">
    <source>
        <dbReference type="Proteomes" id="UP000260649"/>
    </source>
</evidence>
<proteinExistence type="predicted"/>
<organism evidence="2 3">
    <name type="scientific">Evtepia gabavorous</name>
    <dbReference type="NCBI Taxonomy" id="2211183"/>
    <lineage>
        <taxon>Bacteria</taxon>
        <taxon>Bacillati</taxon>
        <taxon>Bacillota</taxon>
        <taxon>Clostridia</taxon>
        <taxon>Eubacteriales</taxon>
        <taxon>Evtepia</taxon>
    </lineage>
</organism>
<name>A0A3E2B5U1_9FIRM</name>
<keyword evidence="1" id="KW-0812">Transmembrane</keyword>
<keyword evidence="3" id="KW-1185">Reference proteome</keyword>
<feature type="transmembrane region" description="Helical" evidence="1">
    <location>
        <begin position="42"/>
        <end position="60"/>
    </location>
</feature>
<dbReference type="Proteomes" id="UP000260649">
    <property type="component" value="Unassembled WGS sequence"/>
</dbReference>
<feature type="transmembrane region" description="Helical" evidence="1">
    <location>
        <begin position="5"/>
        <end position="22"/>
    </location>
</feature>
<reference evidence="2 3" key="1">
    <citation type="submission" date="2018-07" db="EMBL/GenBank/DDBJ databases">
        <title>GABA Modulating Bacteria of the Human Gut Microbiota.</title>
        <authorList>
            <person name="Strandwitz P."/>
            <person name="Kim K.H."/>
            <person name="Terekhova D."/>
            <person name="Liu J.K."/>
            <person name="Sharma A."/>
            <person name="Levering J."/>
            <person name="Mcdonald D."/>
            <person name="Dietrich D."/>
            <person name="Ramadhar T.R."/>
            <person name="Lekbua A."/>
            <person name="Mroue N."/>
            <person name="Liston C."/>
            <person name="Stewart E.J."/>
            <person name="Dubin M.J."/>
            <person name="Zengler K."/>
            <person name="Knight R."/>
            <person name="Gilbert J.A."/>
            <person name="Clardy J."/>
            <person name="Lewis K."/>
        </authorList>
    </citation>
    <scope>NUCLEOTIDE SEQUENCE [LARGE SCALE GENOMIC DNA]</scope>
    <source>
        <strain evidence="2 3">KLE1738</strain>
    </source>
</reference>
<evidence type="ECO:0008006" key="4">
    <source>
        <dbReference type="Google" id="ProtNLM"/>
    </source>
</evidence>
<evidence type="ECO:0000313" key="2">
    <source>
        <dbReference type="EMBL" id="RFT07291.1"/>
    </source>
</evidence>
<keyword evidence="1" id="KW-0472">Membrane</keyword>
<gene>
    <name evidence="2" type="ORF">DV520_02970</name>
</gene>
<comment type="caution">
    <text evidence="2">The sequence shown here is derived from an EMBL/GenBank/DDBJ whole genome shotgun (WGS) entry which is preliminary data.</text>
</comment>
<protein>
    <recommendedName>
        <fullName evidence="4">DUF4760 domain-containing protein</fullName>
    </recommendedName>
</protein>
<evidence type="ECO:0000256" key="1">
    <source>
        <dbReference type="SAM" id="Phobius"/>
    </source>
</evidence>
<dbReference type="EMBL" id="QQRQ01000003">
    <property type="protein sequence ID" value="RFT07291.1"/>
    <property type="molecule type" value="Genomic_DNA"/>
</dbReference>
<keyword evidence="1" id="KW-1133">Transmembrane helix</keyword>
<dbReference type="GeneID" id="97994703"/>
<dbReference type="AlphaFoldDB" id="A0A3E2B5U1"/>
<dbReference type="RefSeq" id="WP_117141734.1">
    <property type="nucleotide sequence ID" value="NZ_CAKXRM010000007.1"/>
</dbReference>
<sequence length="199" mass="23363">MKKRIFKIILSCLVLTFIYFLLDINDLPASIGIQSENINWDIASIIISNIVVVCLYLITFNELDHRSIEKDKNQREVALLLLSKTYGECRESVEVFDYPGAAKHAAEKCDLSKMIHEDKQLQYYLDFPFEFHEQIVEFASSGIISKKEFSDYLDLREAFRKHINIRIMSFDREELPNSTKNEFLETYERVTSFLNRGEK</sequence>